<comment type="caution">
    <text evidence="8">The sequence shown here is derived from an EMBL/GenBank/DDBJ whole genome shotgun (WGS) entry which is preliminary data.</text>
</comment>
<dbReference type="Pfam" id="PF04464">
    <property type="entry name" value="Glyphos_transf"/>
    <property type="match status" value="1"/>
</dbReference>
<evidence type="ECO:0008006" key="10">
    <source>
        <dbReference type="Google" id="ProtNLM"/>
    </source>
</evidence>
<dbReference type="InterPro" id="IPR043148">
    <property type="entry name" value="TagF_C"/>
</dbReference>
<keyword evidence="6 7" id="KW-0472">Membrane</keyword>
<evidence type="ECO:0000256" key="3">
    <source>
        <dbReference type="ARBA" id="ARBA00022475"/>
    </source>
</evidence>
<evidence type="ECO:0000313" key="9">
    <source>
        <dbReference type="Proteomes" id="UP000248079"/>
    </source>
</evidence>
<keyword evidence="5" id="KW-0777">Teichoic acid biosynthesis</keyword>
<evidence type="ECO:0000256" key="7">
    <source>
        <dbReference type="SAM" id="Phobius"/>
    </source>
</evidence>
<evidence type="ECO:0000256" key="4">
    <source>
        <dbReference type="ARBA" id="ARBA00022679"/>
    </source>
</evidence>
<dbReference type="InterPro" id="IPR007554">
    <property type="entry name" value="Glycerophosphate_synth"/>
</dbReference>
<keyword evidence="7" id="KW-1133">Transmembrane helix</keyword>
<keyword evidence="4" id="KW-0808">Transferase</keyword>
<comment type="similarity">
    <text evidence="2">Belongs to the CDP-glycerol glycerophosphotransferase family.</text>
</comment>
<evidence type="ECO:0000256" key="1">
    <source>
        <dbReference type="ARBA" id="ARBA00004202"/>
    </source>
</evidence>
<dbReference type="Gene3D" id="3.40.50.12580">
    <property type="match status" value="1"/>
</dbReference>
<accession>A0A2V3ZTC2</accession>
<dbReference type="AlphaFoldDB" id="A0A2V3ZTC2"/>
<name>A0A2V3ZTC2_9BACT</name>
<gene>
    <name evidence="8" type="ORF">DF185_19050</name>
</gene>
<comment type="subcellular location">
    <subcellularLocation>
        <location evidence="1">Cell membrane</location>
        <topology evidence="1">Peripheral membrane protein</topology>
    </subcellularLocation>
</comment>
<organism evidence="8 9">
    <name type="scientific">Marinifilum breve</name>
    <dbReference type="NCBI Taxonomy" id="2184082"/>
    <lineage>
        <taxon>Bacteria</taxon>
        <taxon>Pseudomonadati</taxon>
        <taxon>Bacteroidota</taxon>
        <taxon>Bacteroidia</taxon>
        <taxon>Marinilabiliales</taxon>
        <taxon>Marinifilaceae</taxon>
    </lineage>
</organism>
<dbReference type="GO" id="GO:0019350">
    <property type="term" value="P:teichoic acid biosynthetic process"/>
    <property type="evidence" value="ECO:0007669"/>
    <property type="project" value="UniProtKB-KW"/>
</dbReference>
<dbReference type="GO" id="GO:0047355">
    <property type="term" value="F:CDP-glycerol glycerophosphotransferase activity"/>
    <property type="evidence" value="ECO:0007669"/>
    <property type="project" value="InterPro"/>
</dbReference>
<dbReference type="InterPro" id="IPR043149">
    <property type="entry name" value="TagF_N"/>
</dbReference>
<dbReference type="OrthoDB" id="9811865at2"/>
<dbReference type="RefSeq" id="WP_110362608.1">
    <property type="nucleotide sequence ID" value="NZ_QFLI01000010.1"/>
</dbReference>
<dbReference type="GO" id="GO:0005886">
    <property type="term" value="C:plasma membrane"/>
    <property type="evidence" value="ECO:0007669"/>
    <property type="project" value="UniProtKB-SubCell"/>
</dbReference>
<evidence type="ECO:0000313" key="8">
    <source>
        <dbReference type="EMBL" id="PXX97118.1"/>
    </source>
</evidence>
<proteinExistence type="inferred from homology"/>
<keyword evidence="9" id="KW-1185">Reference proteome</keyword>
<dbReference type="PANTHER" id="PTHR37316:SF3">
    <property type="entry name" value="TEICHOIC ACID GLYCEROL-PHOSPHATE TRANSFERASE"/>
    <property type="match status" value="1"/>
</dbReference>
<dbReference type="InterPro" id="IPR051612">
    <property type="entry name" value="Teichoic_Acid_Biosynth"/>
</dbReference>
<dbReference type="SUPFAM" id="SSF53756">
    <property type="entry name" value="UDP-Glycosyltransferase/glycogen phosphorylase"/>
    <property type="match status" value="1"/>
</dbReference>
<dbReference type="EMBL" id="QFLI01000010">
    <property type="protein sequence ID" value="PXX97118.1"/>
    <property type="molecule type" value="Genomic_DNA"/>
</dbReference>
<evidence type="ECO:0000256" key="6">
    <source>
        <dbReference type="ARBA" id="ARBA00023136"/>
    </source>
</evidence>
<keyword evidence="7" id="KW-0812">Transmembrane</keyword>
<sequence>MHSGYNKTQEFVNFMQKIVFLHIVLFFLRWFYFFLEKLVPKNKRIALFFLTEKNYFDNSKYLFEYMRVKNDFNSILFTPHKALYKQLQEKFPGEVVYAWSFKGFLLFLRSKHVIISYGISAAAFAPYYLHAKCKNIIYLGHGTPMKKMGLQTPVWRKYGKQKQLQGYSYMVGSSPLEQIIHAAGFNMDMNDVWVTGLPRNDYLTDPENLNTDLLLKNPFLDRKIILYAPTWREEGHKTHFFPFEDFDADKLSKFLEEEDAYILVRGHKEDIKRKSVEKKHDFFSIERVIKADQDRFADVYDLLPYVDILVTDYSSLWIDYLLLDRPVVFLPYDLEEYSQYKGFFINFDENSPGAKSESQKEFITHLKRYFDQPTTHAKWRKKIRDMYHTYQDNGSCERVYNEIRKLNQ</sequence>
<dbReference type="Gene3D" id="3.40.50.11820">
    <property type="match status" value="1"/>
</dbReference>
<dbReference type="PANTHER" id="PTHR37316">
    <property type="entry name" value="TEICHOIC ACID GLYCEROL-PHOSPHATE PRIMASE"/>
    <property type="match status" value="1"/>
</dbReference>
<protein>
    <recommendedName>
        <fullName evidence="10">CDP-glycerol--poly(Glycerophosphate) glycerophosphotransferase</fullName>
    </recommendedName>
</protein>
<keyword evidence="3" id="KW-1003">Cell membrane</keyword>
<dbReference type="Proteomes" id="UP000248079">
    <property type="component" value="Unassembled WGS sequence"/>
</dbReference>
<evidence type="ECO:0000256" key="2">
    <source>
        <dbReference type="ARBA" id="ARBA00010488"/>
    </source>
</evidence>
<evidence type="ECO:0000256" key="5">
    <source>
        <dbReference type="ARBA" id="ARBA00022944"/>
    </source>
</evidence>
<reference evidence="8 9" key="1">
    <citation type="submission" date="2018-05" db="EMBL/GenBank/DDBJ databases">
        <title>Marinifilum breve JC075T sp. nov., a marine bacterium isolated from Yongle Blue Hole in the South China Sea.</title>
        <authorList>
            <person name="Fu T."/>
        </authorList>
    </citation>
    <scope>NUCLEOTIDE SEQUENCE [LARGE SCALE GENOMIC DNA]</scope>
    <source>
        <strain evidence="8 9">JC075</strain>
    </source>
</reference>
<feature type="transmembrane region" description="Helical" evidence="7">
    <location>
        <begin position="14"/>
        <end position="35"/>
    </location>
</feature>